<feature type="region of interest" description="Disordered" evidence="1">
    <location>
        <begin position="683"/>
        <end position="719"/>
    </location>
</feature>
<feature type="compositionally biased region" description="Polar residues" evidence="1">
    <location>
        <begin position="468"/>
        <end position="491"/>
    </location>
</feature>
<evidence type="ECO:0000313" key="3">
    <source>
        <dbReference type="Proteomes" id="UP000054217"/>
    </source>
</evidence>
<dbReference type="OrthoDB" id="270318at2759"/>
<protein>
    <submittedName>
        <fullName evidence="2">Uncharacterized protein</fullName>
    </submittedName>
</protein>
<reference evidence="2 3" key="1">
    <citation type="submission" date="2014-04" db="EMBL/GenBank/DDBJ databases">
        <authorList>
            <consortium name="DOE Joint Genome Institute"/>
            <person name="Kuo A."/>
            <person name="Kohler A."/>
            <person name="Costa M.D."/>
            <person name="Nagy L.G."/>
            <person name="Floudas D."/>
            <person name="Copeland A."/>
            <person name="Barry K.W."/>
            <person name="Cichocki N."/>
            <person name="Veneault-Fourrey C."/>
            <person name="LaButti K."/>
            <person name="Lindquist E.A."/>
            <person name="Lipzen A."/>
            <person name="Lundell T."/>
            <person name="Morin E."/>
            <person name="Murat C."/>
            <person name="Sun H."/>
            <person name="Tunlid A."/>
            <person name="Henrissat B."/>
            <person name="Grigoriev I.V."/>
            <person name="Hibbett D.S."/>
            <person name="Martin F."/>
            <person name="Nordberg H.P."/>
            <person name="Cantor M.N."/>
            <person name="Hua S.X."/>
        </authorList>
    </citation>
    <scope>NUCLEOTIDE SEQUENCE [LARGE SCALE GENOMIC DNA]</scope>
    <source>
        <strain evidence="2 3">Marx 270</strain>
    </source>
</reference>
<keyword evidence="3" id="KW-1185">Reference proteome</keyword>
<dbReference type="HOGENOM" id="CLU_021749_0_0_1"/>
<feature type="compositionally biased region" description="Basic residues" evidence="1">
    <location>
        <begin position="850"/>
        <end position="864"/>
    </location>
</feature>
<feature type="compositionally biased region" description="Acidic residues" evidence="1">
    <location>
        <begin position="834"/>
        <end position="846"/>
    </location>
</feature>
<feature type="compositionally biased region" description="Polar residues" evidence="1">
    <location>
        <begin position="692"/>
        <end position="710"/>
    </location>
</feature>
<dbReference type="Proteomes" id="UP000054217">
    <property type="component" value="Unassembled WGS sequence"/>
</dbReference>
<sequence>MQRLCDEVIALIIYELEDPTALTLTSKRFLHVSRDPYVRAHYFLSRYGHMDAMFWALGKGKILDERVIDILFNSGAHISRYLLQVAIHHFYRGNAPFIKSQWVRSVRPSVFSYFQKVAAEMFDNEVPVGKHEDDGSKFHAFLKDSRLPSHMRQKNWEEIRDIFQRYRFIPFSMKDPLMFQLPIALAVEPRLLPYAEANGFRIDPKYRDFIFRKMFEKQSLSTVDRSEEIVSNVRELKRLDPRMFLSRTVAAEVCMEAKTNESAYRALKTLDRTGDLLFSLRGVCRAVIDVSLSQLFVKSRSIMTGYTTNVLRQLYSDFPSNDLTVRTAMLLTVFLFDGMLQPSSPLTMAKSKLQSLNLLPVTRQDILTILTNPFIEKPIIILDYAREEMDMSPKAIKELVHEVVVTCLGVGSKGKTIRRLTEYYGLKEFVAEAAVQRYTLSIADLPPLEDEQACAAYEAPLCPDYSSTKASRVSSNATHQRSANGSSNTEPLGTDEAPGPSSAAESPRENYDIHMEDAVEDDTTSSTDDVELGAIGQDTLSAMIRQDEMAPIRARRRSYYYNMYNSEVQAKLGYPAEFLQVGRWVKETYPPESPIMAVFFTHAVINNNSTLLHLYLPTPGPNSLAARVPITLKHFKLLAHLGRAPNFCLYHEIELGAEFYFSEEDYLSKQTLVIEPRQHGKHRIRDVKKETSPATVSHSLCQADPSSSTPPRICRKRPRRSTATTATSYIIPDSDDEAIVESDDENAMVALMTMQAKKRKVESNLQRWIKHLSVLLAEEQRKYKEKRRRLEKITPPDGKLRVNKSEFHKSLTTHLRSLRKVDLDKRKQLYGPDAPEEDYSDDEDDEYRFQKSRANKRRRSNVAS</sequence>
<dbReference type="AlphaFoldDB" id="A0A0C3NZA6"/>
<organism evidence="2 3">
    <name type="scientific">Pisolithus tinctorius Marx 270</name>
    <dbReference type="NCBI Taxonomy" id="870435"/>
    <lineage>
        <taxon>Eukaryota</taxon>
        <taxon>Fungi</taxon>
        <taxon>Dikarya</taxon>
        <taxon>Basidiomycota</taxon>
        <taxon>Agaricomycotina</taxon>
        <taxon>Agaricomycetes</taxon>
        <taxon>Agaricomycetidae</taxon>
        <taxon>Boletales</taxon>
        <taxon>Sclerodermatineae</taxon>
        <taxon>Pisolithaceae</taxon>
        <taxon>Pisolithus</taxon>
    </lineage>
</organism>
<accession>A0A0C3NZA6</accession>
<evidence type="ECO:0000313" key="2">
    <source>
        <dbReference type="EMBL" id="KIO06175.1"/>
    </source>
</evidence>
<dbReference type="STRING" id="870435.A0A0C3NZA6"/>
<evidence type="ECO:0000256" key="1">
    <source>
        <dbReference type="SAM" id="MobiDB-lite"/>
    </source>
</evidence>
<dbReference type="InParanoid" id="A0A0C3NZA6"/>
<feature type="region of interest" description="Disordered" evidence="1">
    <location>
        <begin position="468"/>
        <end position="508"/>
    </location>
</feature>
<feature type="region of interest" description="Disordered" evidence="1">
    <location>
        <begin position="822"/>
        <end position="864"/>
    </location>
</feature>
<proteinExistence type="predicted"/>
<name>A0A0C3NZA6_PISTI</name>
<reference evidence="3" key="2">
    <citation type="submission" date="2015-01" db="EMBL/GenBank/DDBJ databases">
        <title>Evolutionary Origins and Diversification of the Mycorrhizal Mutualists.</title>
        <authorList>
            <consortium name="DOE Joint Genome Institute"/>
            <consortium name="Mycorrhizal Genomics Consortium"/>
            <person name="Kohler A."/>
            <person name="Kuo A."/>
            <person name="Nagy L.G."/>
            <person name="Floudas D."/>
            <person name="Copeland A."/>
            <person name="Barry K.W."/>
            <person name="Cichocki N."/>
            <person name="Veneault-Fourrey C."/>
            <person name="LaButti K."/>
            <person name="Lindquist E.A."/>
            <person name="Lipzen A."/>
            <person name="Lundell T."/>
            <person name="Morin E."/>
            <person name="Murat C."/>
            <person name="Riley R."/>
            <person name="Ohm R."/>
            <person name="Sun H."/>
            <person name="Tunlid A."/>
            <person name="Henrissat B."/>
            <person name="Grigoriev I.V."/>
            <person name="Hibbett D.S."/>
            <person name="Martin F."/>
        </authorList>
    </citation>
    <scope>NUCLEOTIDE SEQUENCE [LARGE SCALE GENOMIC DNA]</scope>
    <source>
        <strain evidence="3">Marx 270</strain>
    </source>
</reference>
<gene>
    <name evidence="2" type="ORF">M404DRAFT_947034</name>
</gene>
<dbReference type="EMBL" id="KN831964">
    <property type="protein sequence ID" value="KIO06175.1"/>
    <property type="molecule type" value="Genomic_DNA"/>
</dbReference>